<dbReference type="Pfam" id="PF00107">
    <property type="entry name" value="ADH_zinc_N"/>
    <property type="match status" value="1"/>
</dbReference>
<accession>A0A7I8D9R3</accession>
<keyword evidence="6 10" id="KW-0862">Zinc</keyword>
<sequence>MKAARLHKYNEPLRIEQVPDPVITDSSDVIVKIGGAGVCHTDLHLIEGVWAETLGTELPYIIGHENAGWVHAVGSAVTNFKVGDPVIVHPVMSCGKCLNCRAGEDMHCPNLKFPGLTVDGGYAEYLKTSERALIPLPNDVNPADVAPFADAGITAYRAVRRAAPLAKPGTKVLMIGMGGLGHIGVQVMRELGNSDIIAFDRNKDRLNMALDLGAVHAVEANDRAVSQVLSLTAEQGADIIIDFVGTDQTHAESLQMLRKGGTYFVVGYGGTVKVPSLNLINNEISIVGSLVGNYNDLYQLMELHARGKVILHSAKYALDEANDILKLLHDGKINGRAVLVP</sequence>
<gene>
    <name evidence="12" type="primary">adh_2</name>
    <name evidence="12" type="ORF">skT53_18830</name>
</gene>
<evidence type="ECO:0000256" key="6">
    <source>
        <dbReference type="ARBA" id="ARBA00022833"/>
    </source>
</evidence>
<dbReference type="Gene3D" id="3.90.180.10">
    <property type="entry name" value="Medium-chain alcohol dehydrogenases, catalytic domain"/>
    <property type="match status" value="1"/>
</dbReference>
<dbReference type="InterPro" id="IPR013149">
    <property type="entry name" value="ADH-like_C"/>
</dbReference>
<dbReference type="Pfam" id="PF08240">
    <property type="entry name" value="ADH_N"/>
    <property type="match status" value="1"/>
</dbReference>
<evidence type="ECO:0000256" key="2">
    <source>
        <dbReference type="ARBA" id="ARBA00008072"/>
    </source>
</evidence>
<dbReference type="AlphaFoldDB" id="A0A7I8D9R3"/>
<dbReference type="InterPro" id="IPR011032">
    <property type="entry name" value="GroES-like_sf"/>
</dbReference>
<evidence type="ECO:0000256" key="9">
    <source>
        <dbReference type="ARBA" id="ARBA00049243"/>
    </source>
</evidence>
<dbReference type="InterPro" id="IPR013154">
    <property type="entry name" value="ADH-like_N"/>
</dbReference>
<comment type="similarity">
    <text evidence="2 10">Belongs to the zinc-containing alcohol dehydrogenase family.</text>
</comment>
<evidence type="ECO:0000256" key="1">
    <source>
        <dbReference type="ARBA" id="ARBA00001947"/>
    </source>
</evidence>
<dbReference type="PANTHER" id="PTHR42940:SF8">
    <property type="entry name" value="VACUOLAR PROTEIN SORTING-ASSOCIATED PROTEIN 11"/>
    <property type="match status" value="1"/>
</dbReference>
<organism evidence="12 13">
    <name type="scientific">Effusibacillus dendaii</name>
    <dbReference type="NCBI Taxonomy" id="2743772"/>
    <lineage>
        <taxon>Bacteria</taxon>
        <taxon>Bacillati</taxon>
        <taxon>Bacillota</taxon>
        <taxon>Bacilli</taxon>
        <taxon>Bacillales</taxon>
        <taxon>Alicyclobacillaceae</taxon>
        <taxon>Effusibacillus</taxon>
    </lineage>
</organism>
<dbReference type="EC" id="1.1.1.1" evidence="3"/>
<dbReference type="GO" id="GO:0008270">
    <property type="term" value="F:zinc ion binding"/>
    <property type="evidence" value="ECO:0007669"/>
    <property type="project" value="InterPro"/>
</dbReference>
<keyword evidence="7" id="KW-0560">Oxidoreductase</keyword>
<dbReference type="CDD" id="cd05284">
    <property type="entry name" value="arabinose_DH_like"/>
    <property type="match status" value="1"/>
</dbReference>
<evidence type="ECO:0000256" key="4">
    <source>
        <dbReference type="ARBA" id="ARBA00016352"/>
    </source>
</evidence>
<evidence type="ECO:0000256" key="10">
    <source>
        <dbReference type="RuleBase" id="RU361277"/>
    </source>
</evidence>
<evidence type="ECO:0000256" key="5">
    <source>
        <dbReference type="ARBA" id="ARBA00022723"/>
    </source>
</evidence>
<comment type="cofactor">
    <cofactor evidence="1 10">
        <name>Zn(2+)</name>
        <dbReference type="ChEBI" id="CHEBI:29105"/>
    </cofactor>
</comment>
<keyword evidence="5 10" id="KW-0479">Metal-binding</keyword>
<reference evidence="12 13" key="1">
    <citation type="submission" date="2020-08" db="EMBL/GenBank/DDBJ databases">
        <title>Complete Genome Sequence of Effusibacillus dendaii Strain skT53, Isolated from Farmland soil.</title>
        <authorList>
            <person name="Konishi T."/>
            <person name="Kawasaki H."/>
        </authorList>
    </citation>
    <scope>NUCLEOTIDE SEQUENCE [LARGE SCALE GENOMIC DNA]</scope>
    <source>
        <strain evidence="13">skT53</strain>
    </source>
</reference>
<dbReference type="InterPro" id="IPR020843">
    <property type="entry name" value="ER"/>
</dbReference>
<dbReference type="InterPro" id="IPR002328">
    <property type="entry name" value="ADH_Zn_CS"/>
</dbReference>
<dbReference type="SUPFAM" id="SSF50129">
    <property type="entry name" value="GroES-like"/>
    <property type="match status" value="1"/>
</dbReference>
<feature type="domain" description="Enoyl reductase (ER)" evidence="11">
    <location>
        <begin position="8"/>
        <end position="339"/>
    </location>
</feature>
<dbReference type="KEGG" id="eff:skT53_18830"/>
<dbReference type="EMBL" id="AP023366">
    <property type="protein sequence ID" value="BCJ86898.1"/>
    <property type="molecule type" value="Genomic_DNA"/>
</dbReference>
<keyword evidence="13" id="KW-1185">Reference proteome</keyword>
<protein>
    <recommendedName>
        <fullName evidence="4">Alcohol dehydrogenase</fullName>
        <ecNumber evidence="3">1.1.1.1</ecNumber>
    </recommendedName>
</protein>
<name>A0A7I8D9R3_9BACL</name>
<comment type="catalytic activity">
    <reaction evidence="9">
        <text>a primary alcohol + NAD(+) = an aldehyde + NADH + H(+)</text>
        <dbReference type="Rhea" id="RHEA:10736"/>
        <dbReference type="ChEBI" id="CHEBI:15378"/>
        <dbReference type="ChEBI" id="CHEBI:15734"/>
        <dbReference type="ChEBI" id="CHEBI:17478"/>
        <dbReference type="ChEBI" id="CHEBI:57540"/>
        <dbReference type="ChEBI" id="CHEBI:57945"/>
        <dbReference type="EC" id="1.1.1.1"/>
    </reaction>
</comment>
<evidence type="ECO:0000256" key="3">
    <source>
        <dbReference type="ARBA" id="ARBA00013190"/>
    </source>
</evidence>
<evidence type="ECO:0000313" key="12">
    <source>
        <dbReference type="EMBL" id="BCJ86898.1"/>
    </source>
</evidence>
<proteinExistence type="inferred from homology"/>
<evidence type="ECO:0000256" key="8">
    <source>
        <dbReference type="ARBA" id="ARBA00049164"/>
    </source>
</evidence>
<dbReference type="SUPFAM" id="SSF51735">
    <property type="entry name" value="NAD(P)-binding Rossmann-fold domains"/>
    <property type="match status" value="1"/>
</dbReference>
<dbReference type="Proteomes" id="UP000593802">
    <property type="component" value="Chromosome"/>
</dbReference>
<dbReference type="InterPro" id="IPR036291">
    <property type="entry name" value="NAD(P)-bd_dom_sf"/>
</dbReference>
<evidence type="ECO:0000259" key="11">
    <source>
        <dbReference type="SMART" id="SM00829"/>
    </source>
</evidence>
<evidence type="ECO:0000313" key="13">
    <source>
        <dbReference type="Proteomes" id="UP000593802"/>
    </source>
</evidence>
<dbReference type="SMART" id="SM00829">
    <property type="entry name" value="PKS_ER"/>
    <property type="match status" value="1"/>
</dbReference>
<dbReference type="Gene3D" id="3.40.50.720">
    <property type="entry name" value="NAD(P)-binding Rossmann-like Domain"/>
    <property type="match status" value="1"/>
</dbReference>
<comment type="catalytic activity">
    <reaction evidence="8">
        <text>a secondary alcohol + NAD(+) = a ketone + NADH + H(+)</text>
        <dbReference type="Rhea" id="RHEA:10740"/>
        <dbReference type="ChEBI" id="CHEBI:15378"/>
        <dbReference type="ChEBI" id="CHEBI:17087"/>
        <dbReference type="ChEBI" id="CHEBI:35681"/>
        <dbReference type="ChEBI" id="CHEBI:57540"/>
        <dbReference type="ChEBI" id="CHEBI:57945"/>
        <dbReference type="EC" id="1.1.1.1"/>
    </reaction>
</comment>
<dbReference type="RefSeq" id="WP_200756371.1">
    <property type="nucleotide sequence ID" value="NZ_AP023366.1"/>
</dbReference>
<dbReference type="PANTHER" id="PTHR42940">
    <property type="entry name" value="ALCOHOL DEHYDROGENASE 1-RELATED"/>
    <property type="match status" value="1"/>
</dbReference>
<dbReference type="PROSITE" id="PS00059">
    <property type="entry name" value="ADH_ZINC"/>
    <property type="match status" value="1"/>
</dbReference>
<dbReference type="GO" id="GO:0004022">
    <property type="term" value="F:alcohol dehydrogenase (NAD+) activity"/>
    <property type="evidence" value="ECO:0007669"/>
    <property type="project" value="UniProtKB-EC"/>
</dbReference>
<evidence type="ECO:0000256" key="7">
    <source>
        <dbReference type="ARBA" id="ARBA00023002"/>
    </source>
</evidence>